<feature type="transmembrane region" description="Helical" evidence="2">
    <location>
        <begin position="91"/>
        <end position="114"/>
    </location>
</feature>
<proteinExistence type="predicted"/>
<comment type="caution">
    <text evidence="3">The sequence shown here is derived from an EMBL/GenBank/DDBJ whole genome shotgun (WGS) entry which is preliminary data.</text>
</comment>
<feature type="transmembrane region" description="Helical" evidence="2">
    <location>
        <begin position="152"/>
        <end position="174"/>
    </location>
</feature>
<dbReference type="EMBL" id="LWCI01000165">
    <property type="protein sequence ID" value="KZS57134.1"/>
    <property type="molecule type" value="Genomic_DNA"/>
</dbReference>
<sequence length="189" mass="20134">MADKEVDQDHVSDPGTAPFVPDFDTGSQPLPVVAAQAEKADSTTTQPKEEPQSPSSTPPVAEASTDASAGESAATPVQVPGRYQYLKWWKLLLVILGAWFAAAEIGLSLFYWWYHTLDKTAAVFVVLVYVVACTVGGLILSMVQGRPMIAALSLGVMSGPFASVAAAATLYGYYYCERVGHCLVGVIPY</sequence>
<accession>A0A163V9L6</accession>
<evidence type="ECO:0000256" key="2">
    <source>
        <dbReference type="SAM" id="Phobius"/>
    </source>
</evidence>
<evidence type="ECO:0000313" key="3">
    <source>
        <dbReference type="EMBL" id="KZS57134.1"/>
    </source>
</evidence>
<organism evidence="3 4">
    <name type="scientific">Mycobacterium ostraviense</name>
    <dbReference type="NCBI Taxonomy" id="2738409"/>
    <lineage>
        <taxon>Bacteria</taxon>
        <taxon>Bacillati</taxon>
        <taxon>Actinomycetota</taxon>
        <taxon>Actinomycetes</taxon>
        <taxon>Mycobacteriales</taxon>
        <taxon>Mycobacteriaceae</taxon>
        <taxon>Mycobacterium</taxon>
    </lineage>
</organism>
<reference evidence="4" key="1">
    <citation type="submission" date="2016-04" db="EMBL/GenBank/DDBJ databases">
        <authorList>
            <person name="Strapagiel D."/>
            <person name="Borowka P."/>
            <person name="Marciniak B."/>
            <person name="Bakula Z."/>
            <person name="Van Ingen J."/>
            <person name="Safianowska A."/>
            <person name="Dziadek J."/>
            <person name="Jagielski T."/>
        </authorList>
    </citation>
    <scope>NUCLEOTIDE SEQUENCE [LARGE SCALE GENOMIC DNA]</scope>
    <source>
        <strain evidence="4">1010001458</strain>
    </source>
</reference>
<keyword evidence="2" id="KW-1133">Transmembrane helix</keyword>
<keyword evidence="2" id="KW-0472">Membrane</keyword>
<keyword evidence="4" id="KW-1185">Reference proteome</keyword>
<evidence type="ECO:0000256" key="1">
    <source>
        <dbReference type="SAM" id="MobiDB-lite"/>
    </source>
</evidence>
<dbReference type="RefSeq" id="WP_075513294.1">
    <property type="nucleotide sequence ID" value="NZ_CP089224.1"/>
</dbReference>
<dbReference type="Proteomes" id="UP000077342">
    <property type="component" value="Unassembled WGS sequence"/>
</dbReference>
<protein>
    <recommendedName>
        <fullName evidence="5">Transmembrane protein</fullName>
    </recommendedName>
</protein>
<gene>
    <name evidence="3" type="ORF">A4G28_17210</name>
</gene>
<evidence type="ECO:0008006" key="5">
    <source>
        <dbReference type="Google" id="ProtNLM"/>
    </source>
</evidence>
<feature type="transmembrane region" description="Helical" evidence="2">
    <location>
        <begin position="120"/>
        <end position="140"/>
    </location>
</feature>
<feature type="compositionally biased region" description="Basic and acidic residues" evidence="1">
    <location>
        <begin position="1"/>
        <end position="12"/>
    </location>
</feature>
<keyword evidence="2" id="KW-0812">Transmembrane</keyword>
<feature type="region of interest" description="Disordered" evidence="1">
    <location>
        <begin position="1"/>
        <end position="73"/>
    </location>
</feature>
<dbReference type="AlphaFoldDB" id="A0A163V9L6"/>
<evidence type="ECO:0000313" key="4">
    <source>
        <dbReference type="Proteomes" id="UP000077342"/>
    </source>
</evidence>
<name>A0A163V9L6_9MYCO</name>